<feature type="compositionally biased region" description="Low complexity" evidence="1">
    <location>
        <begin position="258"/>
        <end position="275"/>
    </location>
</feature>
<dbReference type="AlphaFoldDB" id="A0A4Y9XNH3"/>
<protein>
    <submittedName>
        <fullName evidence="2">Uncharacterized protein</fullName>
    </submittedName>
</protein>
<feature type="compositionally biased region" description="Basic and acidic residues" evidence="1">
    <location>
        <begin position="205"/>
        <end position="214"/>
    </location>
</feature>
<evidence type="ECO:0000313" key="3">
    <source>
        <dbReference type="Proteomes" id="UP000298390"/>
    </source>
</evidence>
<proteinExistence type="predicted"/>
<feature type="region of interest" description="Disordered" evidence="1">
    <location>
        <begin position="299"/>
        <end position="321"/>
    </location>
</feature>
<accession>A0A4Y9XNH3</accession>
<comment type="caution">
    <text evidence="2">The sequence shown here is derived from an EMBL/GenBank/DDBJ whole genome shotgun (WGS) entry which is preliminary data.</text>
</comment>
<feature type="region of interest" description="Disordered" evidence="1">
    <location>
        <begin position="159"/>
        <end position="214"/>
    </location>
</feature>
<feature type="non-terminal residue" evidence="2">
    <location>
        <position position="418"/>
    </location>
</feature>
<dbReference type="EMBL" id="SEKV01001331">
    <property type="protein sequence ID" value="TFY50917.1"/>
    <property type="molecule type" value="Genomic_DNA"/>
</dbReference>
<organism evidence="2 3">
    <name type="scientific">Rhodofomes roseus</name>
    <dbReference type="NCBI Taxonomy" id="34475"/>
    <lineage>
        <taxon>Eukaryota</taxon>
        <taxon>Fungi</taxon>
        <taxon>Dikarya</taxon>
        <taxon>Basidiomycota</taxon>
        <taxon>Agaricomycotina</taxon>
        <taxon>Agaricomycetes</taxon>
        <taxon>Polyporales</taxon>
        <taxon>Rhodofomes</taxon>
    </lineage>
</organism>
<feature type="compositionally biased region" description="Low complexity" evidence="1">
    <location>
        <begin position="110"/>
        <end position="123"/>
    </location>
</feature>
<sequence length="418" mass="44822">MATSTTPTVIYPHPASAATAPRAVHCASETPHHPANSDSASLALEAVSCATLTRPASLASSDGHVFGTIRKSHWMRGAIIHGQRPSRPHETTAVPQPADSPDTPETLEQSYPTSTSPVSSASPSTPPRFADANTSIALHSTHGTHGTPHAIEQDSVAAVVPPPPRKQTSKSLSRSNSLESIPPEGVPFHTDGDLGRPLFSCEEGEERKGRDWSTSRKCAWYKKGKLKQVFDFDDSDSDSEEDGDDVEISGYSEPGFDSTGSGASSSVLASRRSTSPGRNVLDQEDDDLGSVFDFIGISAPQPAAAGENNAEAGPSSRPLRRTAIALDDDEDTRVEEVDEEAARVLRMVEDAGDVWSRGGSAKKRRTETAEDEDRDLEHAGDDNPWDPFDSEMDWKFVSWAIQEGLTQTSIDKVLEIPG</sequence>
<feature type="compositionally biased region" description="Acidic residues" evidence="1">
    <location>
        <begin position="231"/>
        <end position="247"/>
    </location>
</feature>
<reference evidence="2 3" key="1">
    <citation type="submission" date="2019-01" db="EMBL/GenBank/DDBJ databases">
        <title>Genome sequencing of the rare red list fungi Fomitopsis rosea.</title>
        <authorList>
            <person name="Buettner E."/>
            <person name="Kellner H."/>
        </authorList>
    </citation>
    <scope>NUCLEOTIDE SEQUENCE [LARGE SCALE GENOMIC DNA]</scope>
    <source>
        <strain evidence="2 3">DSM 105464</strain>
    </source>
</reference>
<feature type="region of interest" description="Disordered" evidence="1">
    <location>
        <begin position="83"/>
        <end position="131"/>
    </location>
</feature>
<evidence type="ECO:0000313" key="2">
    <source>
        <dbReference type="EMBL" id="TFY50917.1"/>
    </source>
</evidence>
<name>A0A4Y9XNH3_9APHY</name>
<dbReference type="Proteomes" id="UP000298390">
    <property type="component" value="Unassembled WGS sequence"/>
</dbReference>
<gene>
    <name evidence="2" type="ORF">EVJ58_g10831</name>
</gene>
<feature type="compositionally biased region" description="Low complexity" evidence="1">
    <location>
        <begin position="302"/>
        <end position="314"/>
    </location>
</feature>
<feature type="compositionally biased region" description="Low complexity" evidence="1">
    <location>
        <begin position="169"/>
        <end position="180"/>
    </location>
</feature>
<evidence type="ECO:0000256" key="1">
    <source>
        <dbReference type="SAM" id="MobiDB-lite"/>
    </source>
</evidence>
<feature type="region of interest" description="Disordered" evidence="1">
    <location>
        <begin position="355"/>
        <end position="389"/>
    </location>
</feature>
<feature type="region of interest" description="Disordered" evidence="1">
    <location>
        <begin position="231"/>
        <end position="286"/>
    </location>
</feature>